<dbReference type="AlphaFoldDB" id="A0A2T8I4X5"/>
<gene>
    <name evidence="2" type="ORF">PAHAL_9G470100</name>
</gene>
<keyword evidence="1" id="KW-1133">Transmembrane helix</keyword>
<dbReference type="Gramene" id="PVH32726">
    <property type="protein sequence ID" value="PVH32726"/>
    <property type="gene ID" value="PAHAL_9G470100"/>
</dbReference>
<feature type="transmembrane region" description="Helical" evidence="1">
    <location>
        <begin position="63"/>
        <end position="84"/>
    </location>
</feature>
<keyword evidence="1" id="KW-0472">Membrane</keyword>
<proteinExistence type="predicted"/>
<name>A0A2T8I4X5_9POAL</name>
<feature type="transmembrane region" description="Helical" evidence="1">
    <location>
        <begin position="32"/>
        <end position="51"/>
    </location>
</feature>
<reference evidence="2" key="1">
    <citation type="submission" date="2018-04" db="EMBL/GenBank/DDBJ databases">
        <title>WGS assembly of Panicum hallii.</title>
        <authorList>
            <person name="Lovell J."/>
            <person name="Jenkins J."/>
            <person name="Lowry D."/>
            <person name="Mamidi S."/>
            <person name="Sreedasyam A."/>
            <person name="Weng X."/>
            <person name="Barry K."/>
            <person name="Bonette J."/>
            <person name="Campitelli B."/>
            <person name="Daum C."/>
            <person name="Gordon S."/>
            <person name="Gould B."/>
            <person name="Lipzen A."/>
            <person name="Macqueen A."/>
            <person name="Palacio-Mejia J."/>
            <person name="Plott C."/>
            <person name="Shakirov E."/>
            <person name="Shu S."/>
            <person name="Yoshinaga Y."/>
            <person name="Zane M."/>
            <person name="Rokhsar D."/>
            <person name="Grimwood J."/>
            <person name="Schmutz J."/>
            <person name="Juenger T."/>
        </authorList>
    </citation>
    <scope>NUCLEOTIDE SEQUENCE [LARGE SCALE GENOMIC DNA]</scope>
    <source>
        <strain evidence="2">FIL2</strain>
    </source>
</reference>
<organism evidence="2">
    <name type="scientific">Panicum hallii</name>
    <dbReference type="NCBI Taxonomy" id="206008"/>
    <lineage>
        <taxon>Eukaryota</taxon>
        <taxon>Viridiplantae</taxon>
        <taxon>Streptophyta</taxon>
        <taxon>Embryophyta</taxon>
        <taxon>Tracheophyta</taxon>
        <taxon>Spermatophyta</taxon>
        <taxon>Magnoliopsida</taxon>
        <taxon>Liliopsida</taxon>
        <taxon>Poales</taxon>
        <taxon>Poaceae</taxon>
        <taxon>PACMAD clade</taxon>
        <taxon>Panicoideae</taxon>
        <taxon>Panicodae</taxon>
        <taxon>Paniceae</taxon>
        <taxon>Panicinae</taxon>
        <taxon>Panicum</taxon>
        <taxon>Panicum sect. Panicum</taxon>
    </lineage>
</organism>
<protein>
    <submittedName>
        <fullName evidence="2">Uncharacterized protein</fullName>
    </submittedName>
</protein>
<evidence type="ECO:0000256" key="1">
    <source>
        <dbReference type="SAM" id="Phobius"/>
    </source>
</evidence>
<keyword evidence="1" id="KW-0812">Transmembrane</keyword>
<evidence type="ECO:0000313" key="2">
    <source>
        <dbReference type="EMBL" id="PVH32726.1"/>
    </source>
</evidence>
<sequence>MKMIAMITMVTTKRRSAIDGMDRNETSTTPNFWALLVLCMATFGNWCLWFIPNLLELWYLQLNYVMTCIIWQPLCLCCAFFMMARTCYKCKALSPYYTSQIIGTRLMCAGLKCWCELLIVYVHASFPILCC</sequence>
<dbReference type="Proteomes" id="UP000243499">
    <property type="component" value="Chromosome 9"/>
</dbReference>
<accession>A0A2T8I4X5</accession>
<dbReference type="EMBL" id="CM008054">
    <property type="protein sequence ID" value="PVH32726.1"/>
    <property type="molecule type" value="Genomic_DNA"/>
</dbReference>